<dbReference type="Proteomes" id="UP001190700">
    <property type="component" value="Unassembled WGS sequence"/>
</dbReference>
<dbReference type="InterPro" id="IPR012334">
    <property type="entry name" value="Pectin_lyas_fold"/>
</dbReference>
<dbReference type="Pfam" id="PF13229">
    <property type="entry name" value="Beta_helix"/>
    <property type="match status" value="1"/>
</dbReference>
<evidence type="ECO:0000256" key="2">
    <source>
        <dbReference type="SAM" id="Phobius"/>
    </source>
</evidence>
<evidence type="ECO:0000313" key="4">
    <source>
        <dbReference type="EMBL" id="KAK3248182.1"/>
    </source>
</evidence>
<evidence type="ECO:0000259" key="3">
    <source>
        <dbReference type="Pfam" id="PF13229"/>
    </source>
</evidence>
<feature type="compositionally biased region" description="Basic residues" evidence="1">
    <location>
        <begin position="417"/>
        <end position="426"/>
    </location>
</feature>
<dbReference type="PANTHER" id="PTHR11319:SF35">
    <property type="entry name" value="OUTER MEMBRANE PROTEIN PMPC-RELATED"/>
    <property type="match status" value="1"/>
</dbReference>
<gene>
    <name evidence="4" type="ORF">CYMTET_42346</name>
</gene>
<keyword evidence="5" id="KW-1185">Reference proteome</keyword>
<evidence type="ECO:0000313" key="5">
    <source>
        <dbReference type="Proteomes" id="UP001190700"/>
    </source>
</evidence>
<feature type="domain" description="Right handed beta helix" evidence="3">
    <location>
        <begin position="132"/>
        <end position="263"/>
    </location>
</feature>
<feature type="region of interest" description="Disordered" evidence="1">
    <location>
        <begin position="309"/>
        <end position="361"/>
    </location>
</feature>
<feature type="transmembrane region" description="Helical" evidence="2">
    <location>
        <begin position="370"/>
        <end position="392"/>
    </location>
</feature>
<feature type="region of interest" description="Disordered" evidence="1">
    <location>
        <begin position="537"/>
        <end position="594"/>
    </location>
</feature>
<feature type="compositionally biased region" description="Acidic residues" evidence="1">
    <location>
        <begin position="497"/>
        <end position="506"/>
    </location>
</feature>
<feature type="compositionally biased region" description="Basic and acidic residues" evidence="1">
    <location>
        <begin position="398"/>
        <end position="416"/>
    </location>
</feature>
<dbReference type="PANTHER" id="PTHR11319">
    <property type="entry name" value="G PROTEIN-COUPLED RECEPTOR-RELATED"/>
    <property type="match status" value="1"/>
</dbReference>
<feature type="compositionally biased region" description="Acidic residues" evidence="1">
    <location>
        <begin position="343"/>
        <end position="359"/>
    </location>
</feature>
<feature type="compositionally biased region" description="Polar residues" evidence="1">
    <location>
        <begin position="470"/>
        <end position="496"/>
    </location>
</feature>
<keyword evidence="2" id="KW-1133">Transmembrane helix</keyword>
<dbReference type="EMBL" id="LGRX02028340">
    <property type="protein sequence ID" value="KAK3248182.1"/>
    <property type="molecule type" value="Genomic_DNA"/>
</dbReference>
<keyword evidence="2" id="KW-0812">Transmembrane</keyword>
<feature type="compositionally biased region" description="Pro residues" evidence="1">
    <location>
        <begin position="311"/>
        <end position="328"/>
    </location>
</feature>
<sequence>MVSTAPFDNNMRPFVRVFMLVASLYSIRVDSSSVRTANQLKLAIEDGSISDISLQNNISLSGGVAWPDSGCEVNRDKSIVGDKLSCGGLCKIDIAASDEFARRFLYVSEGGEITIRAVNIIGGYLKPLIGDTIGGSVGGAIYLRGATGYFENCLFQGNAAASGWGGAVHAECSTVRFQSCTFTGNTAVWGGAVQAEGGRIDGTSIRSDLTFASCHFERNSAGEWGGAVQVGYKADTSFESCTFTENLATYKGGAVHLTYGTSIFSEHTFTDNAAREGDITFLDNGAQVGFHPYSEDLWVATSGSNAYEFLPSPPPPTTSPTHSSPPPLNVGEGSHGGGSGTSPEEEELDGDYNVEEEEGGGGGGGLELNITYVIVPAVLALLCVVMIAVWRLRRSHQTVKEMPKPGEKAKPYDPHKEKKKSKKQLPRKLTAGFAGAPVNWSQTEKPAPEEDPLGLDKVRLDVHGEEQRSRAASSLPPSLRQEGQPSSLMMDPNSQDSEGDDREDLDEAMRYSAQYNGKTAAEIAANPDYWSELAAGRGGENFAGGKDQLKWLSGPWGPGVARASRAGKPSTAASGSGTAGGSSFQGGSEEQEVL</sequence>
<dbReference type="SUPFAM" id="SSF51126">
    <property type="entry name" value="Pectin lyase-like"/>
    <property type="match status" value="1"/>
</dbReference>
<dbReference type="InterPro" id="IPR039448">
    <property type="entry name" value="Beta_helix"/>
</dbReference>
<protein>
    <recommendedName>
        <fullName evidence="3">Right handed beta helix domain-containing protein</fullName>
    </recommendedName>
</protein>
<feature type="region of interest" description="Disordered" evidence="1">
    <location>
        <begin position="398"/>
        <end position="510"/>
    </location>
</feature>
<dbReference type="AlphaFoldDB" id="A0AAE0F1R7"/>
<name>A0AAE0F1R7_9CHLO</name>
<reference evidence="4 5" key="1">
    <citation type="journal article" date="2015" name="Genome Biol. Evol.">
        <title>Comparative Genomics of a Bacterivorous Green Alga Reveals Evolutionary Causalities and Consequences of Phago-Mixotrophic Mode of Nutrition.</title>
        <authorList>
            <person name="Burns J.A."/>
            <person name="Paasch A."/>
            <person name="Narechania A."/>
            <person name="Kim E."/>
        </authorList>
    </citation>
    <scope>NUCLEOTIDE SEQUENCE [LARGE SCALE GENOMIC DNA]</scope>
    <source>
        <strain evidence="4 5">PLY_AMNH</strain>
    </source>
</reference>
<dbReference type="Gene3D" id="2.160.20.10">
    <property type="entry name" value="Single-stranded right-handed beta-helix, Pectin lyase-like"/>
    <property type="match status" value="1"/>
</dbReference>
<keyword evidence="2" id="KW-0472">Membrane</keyword>
<evidence type="ECO:0000256" key="1">
    <source>
        <dbReference type="SAM" id="MobiDB-lite"/>
    </source>
</evidence>
<proteinExistence type="predicted"/>
<organism evidence="4 5">
    <name type="scientific">Cymbomonas tetramitiformis</name>
    <dbReference type="NCBI Taxonomy" id="36881"/>
    <lineage>
        <taxon>Eukaryota</taxon>
        <taxon>Viridiplantae</taxon>
        <taxon>Chlorophyta</taxon>
        <taxon>Pyramimonadophyceae</taxon>
        <taxon>Pyramimonadales</taxon>
        <taxon>Pyramimonadaceae</taxon>
        <taxon>Cymbomonas</taxon>
    </lineage>
</organism>
<dbReference type="InterPro" id="IPR011050">
    <property type="entry name" value="Pectin_lyase_fold/virulence"/>
</dbReference>
<feature type="compositionally biased region" description="Basic and acidic residues" evidence="1">
    <location>
        <begin position="454"/>
        <end position="469"/>
    </location>
</feature>
<accession>A0AAE0F1R7</accession>
<comment type="caution">
    <text evidence="4">The sequence shown here is derived from an EMBL/GenBank/DDBJ whole genome shotgun (WGS) entry which is preliminary data.</text>
</comment>